<dbReference type="STRING" id="36849.OXPF_34640"/>
<gene>
    <name evidence="1" type="ORF">OXPF_34640</name>
</gene>
<evidence type="ECO:0000313" key="2">
    <source>
        <dbReference type="Proteomes" id="UP000050326"/>
    </source>
</evidence>
<name>A0A0N8NSU8_9CLOT</name>
<protein>
    <submittedName>
        <fullName evidence="1">Uncharacterized protein</fullName>
    </submittedName>
</protein>
<dbReference type="RefSeq" id="WP_054876458.1">
    <property type="nucleotide sequence ID" value="NZ_LKET01000045.1"/>
</dbReference>
<dbReference type="OrthoDB" id="2084131at2"/>
<evidence type="ECO:0000313" key="1">
    <source>
        <dbReference type="EMBL" id="KPU43032.1"/>
    </source>
</evidence>
<dbReference type="Proteomes" id="UP000050326">
    <property type="component" value="Unassembled WGS sequence"/>
</dbReference>
<reference evidence="1 2" key="1">
    <citation type="submission" date="2015-09" db="EMBL/GenBank/DDBJ databases">
        <title>Genome sequence of Oxobacter pfennigii DSM 3222.</title>
        <authorList>
            <person name="Poehlein A."/>
            <person name="Bengelsdorf F.R."/>
            <person name="Schiel-Bengelsdorf B."/>
            <person name="Duerre P."/>
            <person name="Daniel R."/>
        </authorList>
    </citation>
    <scope>NUCLEOTIDE SEQUENCE [LARGE SCALE GENOMIC DNA]</scope>
    <source>
        <strain evidence="1 2">DSM 3222</strain>
    </source>
</reference>
<dbReference type="AlphaFoldDB" id="A0A0N8NSU8"/>
<keyword evidence="2" id="KW-1185">Reference proteome</keyword>
<sequence length="192" mass="22140">MGTRYLICVVKDNQYKVAQYGQWDGNPEGQGVSILEFLTKHIDRDLFEKNLAEKIRFGTSEELTQQWKECGADDIKNIDSVVAERHERLFPENSDNTGSGILSIIQNTEKDLILENSLSFASNSLCDWVYVIDLDKNTYEVYEGFNEKPLSEDERFHNAEPIRGYYPVKHVISFDLNNLPTLEDFIDNFATE</sequence>
<dbReference type="EMBL" id="LKET01000045">
    <property type="protein sequence ID" value="KPU43032.1"/>
    <property type="molecule type" value="Genomic_DNA"/>
</dbReference>
<organism evidence="1 2">
    <name type="scientific">Oxobacter pfennigii</name>
    <dbReference type="NCBI Taxonomy" id="36849"/>
    <lineage>
        <taxon>Bacteria</taxon>
        <taxon>Bacillati</taxon>
        <taxon>Bacillota</taxon>
        <taxon>Clostridia</taxon>
        <taxon>Eubacteriales</taxon>
        <taxon>Clostridiaceae</taxon>
        <taxon>Oxobacter</taxon>
    </lineage>
</organism>
<accession>A0A0N8NSU8</accession>
<proteinExistence type="predicted"/>
<comment type="caution">
    <text evidence="1">The sequence shown here is derived from an EMBL/GenBank/DDBJ whole genome shotgun (WGS) entry which is preliminary data.</text>
</comment>